<dbReference type="Pfam" id="PF13439">
    <property type="entry name" value="Glyco_transf_4"/>
    <property type="match status" value="1"/>
</dbReference>
<sequence>MRIVIDGRYIRDSFPGIGRYTYNLIKGLGELDSGDEIVLITNQRAHNSRFNLEVLTEMPGCSLIQCPIPRFLPVELVLLPTFVRHLQPAIYHSPFFLRPYPLPCPSIVTLYDLIPLQFPKENGGLVNAILFSIFARVACRTSWIVTPSNSSANAIQKQFKVSNDCLHVVPLAPDSSFRKVPEDQVEHMRRKFGLLKPYVLHVGSHLYHKNVPGLISAWAHLKSSSQLTNHPHQLVLVGSERRELSEARRLVKKLQLEHEVRFLGTVEENILPTLYSGADLFVLPSFMEGYGFPVLEAMACGTAVLCSDIPIMHEVTGGAAWKMDPEDFENIARSLDKLLSDGQLRRALAEKGKVQCRSLNWSETAQKMLQLYHQIRRF</sequence>
<proteinExistence type="predicted"/>
<feature type="domain" description="Glycosyltransferase subfamily 4-like N-terminal" evidence="3">
    <location>
        <begin position="16"/>
        <end position="171"/>
    </location>
</feature>
<keyword evidence="5" id="KW-1185">Reference proteome</keyword>
<evidence type="ECO:0000313" key="5">
    <source>
        <dbReference type="Proteomes" id="UP001594351"/>
    </source>
</evidence>
<dbReference type="EMBL" id="JBHPBY010000044">
    <property type="protein sequence ID" value="MFC1849531.1"/>
    <property type="molecule type" value="Genomic_DNA"/>
</dbReference>
<gene>
    <name evidence="4" type="ORF">ACFL27_04900</name>
</gene>
<evidence type="ECO:0000259" key="2">
    <source>
        <dbReference type="Pfam" id="PF00534"/>
    </source>
</evidence>
<dbReference type="InterPro" id="IPR001296">
    <property type="entry name" value="Glyco_trans_1"/>
</dbReference>
<comment type="caution">
    <text evidence="4">The sequence shown here is derived from an EMBL/GenBank/DDBJ whole genome shotgun (WGS) entry which is preliminary data.</text>
</comment>
<keyword evidence="1" id="KW-0808">Transferase</keyword>
<dbReference type="InterPro" id="IPR028098">
    <property type="entry name" value="Glyco_trans_4-like_N"/>
</dbReference>
<evidence type="ECO:0000259" key="3">
    <source>
        <dbReference type="Pfam" id="PF13439"/>
    </source>
</evidence>
<organism evidence="4 5">
    <name type="scientific">candidate division CSSED10-310 bacterium</name>
    <dbReference type="NCBI Taxonomy" id="2855610"/>
    <lineage>
        <taxon>Bacteria</taxon>
        <taxon>Bacteria division CSSED10-310</taxon>
    </lineage>
</organism>
<dbReference type="Proteomes" id="UP001594351">
    <property type="component" value="Unassembled WGS sequence"/>
</dbReference>
<feature type="domain" description="Glycosyl transferase family 1" evidence="2">
    <location>
        <begin position="196"/>
        <end position="353"/>
    </location>
</feature>
<reference evidence="4 5" key="1">
    <citation type="submission" date="2024-09" db="EMBL/GenBank/DDBJ databases">
        <title>Laminarin stimulates single cell rates of sulfate reduction while oxygen inhibits transcriptomic activity in coastal marine sediment.</title>
        <authorList>
            <person name="Lindsay M."/>
            <person name="Orcutt B."/>
            <person name="Emerson D."/>
            <person name="Stepanauskas R."/>
            <person name="D'Angelo T."/>
        </authorList>
    </citation>
    <scope>NUCLEOTIDE SEQUENCE [LARGE SCALE GENOMIC DNA]</scope>
    <source>
        <strain evidence="4">SAG AM-311-K15</strain>
    </source>
</reference>
<protein>
    <submittedName>
        <fullName evidence="4">Glycosyltransferase family 4 protein</fullName>
    </submittedName>
</protein>
<dbReference type="PANTHER" id="PTHR46401">
    <property type="entry name" value="GLYCOSYLTRANSFERASE WBBK-RELATED"/>
    <property type="match status" value="1"/>
</dbReference>
<accession>A0ABV6YTL0</accession>
<dbReference type="PANTHER" id="PTHR46401:SF2">
    <property type="entry name" value="GLYCOSYLTRANSFERASE WBBK-RELATED"/>
    <property type="match status" value="1"/>
</dbReference>
<dbReference type="CDD" id="cd03809">
    <property type="entry name" value="GT4_MtfB-like"/>
    <property type="match status" value="1"/>
</dbReference>
<dbReference type="Gene3D" id="3.40.50.2000">
    <property type="entry name" value="Glycogen Phosphorylase B"/>
    <property type="match status" value="2"/>
</dbReference>
<name>A0ABV6YTL0_UNCC1</name>
<dbReference type="Pfam" id="PF00534">
    <property type="entry name" value="Glycos_transf_1"/>
    <property type="match status" value="1"/>
</dbReference>
<evidence type="ECO:0000256" key="1">
    <source>
        <dbReference type="ARBA" id="ARBA00022679"/>
    </source>
</evidence>
<evidence type="ECO:0000313" key="4">
    <source>
        <dbReference type="EMBL" id="MFC1849531.1"/>
    </source>
</evidence>
<dbReference type="SUPFAM" id="SSF53756">
    <property type="entry name" value="UDP-Glycosyltransferase/glycogen phosphorylase"/>
    <property type="match status" value="1"/>
</dbReference>